<evidence type="ECO:0000259" key="1">
    <source>
        <dbReference type="Pfam" id="PF02108"/>
    </source>
</evidence>
<keyword evidence="2" id="KW-0282">Flagellum</keyword>
<feature type="domain" description="Flagellar assembly protein FliH/Type III secretion system HrpE" evidence="1">
    <location>
        <begin position="75"/>
        <end position="188"/>
    </location>
</feature>
<dbReference type="AlphaFoldDB" id="A0A078MP83"/>
<proteinExistence type="predicted"/>
<dbReference type="EMBL" id="LN483070">
    <property type="protein sequence ID" value="CEA06631.1"/>
    <property type="molecule type" value="Genomic_DNA"/>
</dbReference>
<keyword evidence="2" id="KW-0969">Cilium</keyword>
<evidence type="ECO:0000313" key="2">
    <source>
        <dbReference type="EMBL" id="CEA06631.1"/>
    </source>
</evidence>
<reference evidence="2" key="1">
    <citation type="submission" date="2014-07" db="EMBL/GenBank/DDBJ databases">
        <authorList>
            <person name="Urmite Genomes Urmite Genomes"/>
        </authorList>
    </citation>
    <scope>NUCLEOTIDE SEQUENCE</scope>
    <source>
        <strain evidence="2">11W110_air</strain>
    </source>
</reference>
<dbReference type="InterPro" id="IPR018035">
    <property type="entry name" value="Flagellar_FliH/T3SS_HrpE"/>
</dbReference>
<gene>
    <name evidence="2" type="ORF">BN1051_00047</name>
</gene>
<keyword evidence="2" id="KW-0966">Cell projection</keyword>
<protein>
    <submittedName>
        <fullName evidence="2">Flagellar assembly protein H</fullName>
    </submittedName>
</protein>
<dbReference type="PATRIC" id="fig|1461584.3.peg.46"/>
<name>A0A078MP83_9MICC</name>
<dbReference type="Pfam" id="PF02108">
    <property type="entry name" value="FliH"/>
    <property type="match status" value="1"/>
</dbReference>
<accession>A0A078MP83</accession>
<organism evidence="2">
    <name type="scientific">Arthrobacter saudimassiliensis</name>
    <dbReference type="NCBI Taxonomy" id="1461584"/>
    <lineage>
        <taxon>Bacteria</taxon>
        <taxon>Bacillati</taxon>
        <taxon>Actinomycetota</taxon>
        <taxon>Actinomycetes</taxon>
        <taxon>Micrococcales</taxon>
        <taxon>Micrococcaceae</taxon>
        <taxon>Arthrobacter</taxon>
    </lineage>
</organism>
<sequence length="202" mass="21211">MSTDAVFTRLDYPSLHRDEDTAQARDRARAAGHAAGYATGLRAAEDETRRLRARLQAEHEAAQAQLREDFGLAAAALAQAAERVRSLAVPQARQLQEAAAVAALELAEAVLGRELEASDASAQAALLRALDTAEPELIQSVRMHPRDLELLGAAAEGAGVRLVPDAGLSRGDAVAEFPDGYLDATLGSALARARRALLGDGA</sequence>